<evidence type="ECO:0000259" key="1">
    <source>
        <dbReference type="Pfam" id="PF12697"/>
    </source>
</evidence>
<dbReference type="GO" id="GO:0046464">
    <property type="term" value="P:acylglycerol catabolic process"/>
    <property type="evidence" value="ECO:0007669"/>
    <property type="project" value="TreeGrafter"/>
</dbReference>
<proteinExistence type="predicted"/>
<dbReference type="AlphaFoldDB" id="A0A1N6GGR6"/>
<evidence type="ECO:0000313" key="3">
    <source>
        <dbReference type="Proteomes" id="UP000185192"/>
    </source>
</evidence>
<gene>
    <name evidence="2" type="ORF">SAMN02745824_2821</name>
</gene>
<dbReference type="EMBL" id="FSQW01000002">
    <property type="protein sequence ID" value="SIO06694.1"/>
    <property type="molecule type" value="Genomic_DNA"/>
</dbReference>
<sequence>MTQPEQHVFSSSHGDICYFEWGRAGIGPSVLLLHATGFHARCWDQVVAAFPPDTRVIAVDQLGHGRSARPEITDWHMIADATAQLLKSLDIPFDIGVGHSMGGHCLVQVAAQLTGQIGRLVLVDPVIMERETYLDPPDYSATNHMVAKRRNSWAGPDEMFERFCDRHPYRLWDPVVLRDYCEHGLLPAGNGTFELACPPQSEASVYATSATVDPWPLMENISQPVTILRAPQIEQKGGFDFASSPTPPGLAEFFVLGTDIYIDNLTHFMPMQEPATIAGLILQNHG</sequence>
<accession>A0A1N6GGR6</accession>
<dbReference type="GO" id="GO:0047372">
    <property type="term" value="F:monoacylglycerol lipase activity"/>
    <property type="evidence" value="ECO:0007669"/>
    <property type="project" value="TreeGrafter"/>
</dbReference>
<dbReference type="OrthoDB" id="9804723at2"/>
<protein>
    <submittedName>
        <fullName evidence="2">Pimeloyl-ACP methyl ester carboxylesterase</fullName>
    </submittedName>
</protein>
<dbReference type="InterPro" id="IPR000073">
    <property type="entry name" value="AB_hydrolase_1"/>
</dbReference>
<dbReference type="SUPFAM" id="SSF53474">
    <property type="entry name" value="alpha/beta-Hydrolases"/>
    <property type="match status" value="1"/>
</dbReference>
<dbReference type="PANTHER" id="PTHR43798:SF5">
    <property type="entry name" value="MONOACYLGLYCEROL LIPASE ABHD6"/>
    <property type="match status" value="1"/>
</dbReference>
<dbReference type="Proteomes" id="UP000185192">
    <property type="component" value="Unassembled WGS sequence"/>
</dbReference>
<dbReference type="Pfam" id="PF12697">
    <property type="entry name" value="Abhydrolase_6"/>
    <property type="match status" value="1"/>
</dbReference>
<reference evidence="3" key="1">
    <citation type="submission" date="2016-11" db="EMBL/GenBank/DDBJ databases">
        <authorList>
            <person name="Varghese N."/>
            <person name="Submissions S."/>
        </authorList>
    </citation>
    <scope>NUCLEOTIDE SEQUENCE [LARGE SCALE GENOMIC DNA]</scope>
    <source>
        <strain evidence="3">DSM 22363</strain>
    </source>
</reference>
<organism evidence="2 3">
    <name type="scientific">Parasphingorhabdus marina DSM 22363</name>
    <dbReference type="NCBI Taxonomy" id="1123272"/>
    <lineage>
        <taxon>Bacteria</taxon>
        <taxon>Pseudomonadati</taxon>
        <taxon>Pseudomonadota</taxon>
        <taxon>Alphaproteobacteria</taxon>
        <taxon>Sphingomonadales</taxon>
        <taxon>Sphingomonadaceae</taxon>
        <taxon>Parasphingorhabdus</taxon>
    </lineage>
</organism>
<name>A0A1N6GGR6_9SPHN</name>
<dbReference type="InterPro" id="IPR029058">
    <property type="entry name" value="AB_hydrolase_fold"/>
</dbReference>
<dbReference type="Gene3D" id="3.40.50.1820">
    <property type="entry name" value="alpha/beta hydrolase"/>
    <property type="match status" value="1"/>
</dbReference>
<dbReference type="InterPro" id="IPR050266">
    <property type="entry name" value="AB_hydrolase_sf"/>
</dbReference>
<dbReference type="PRINTS" id="PR00111">
    <property type="entry name" value="ABHYDROLASE"/>
</dbReference>
<keyword evidence="3" id="KW-1185">Reference proteome</keyword>
<dbReference type="RefSeq" id="WP_074205787.1">
    <property type="nucleotide sequence ID" value="NZ_FSQW01000002.1"/>
</dbReference>
<evidence type="ECO:0000313" key="2">
    <source>
        <dbReference type="EMBL" id="SIO06694.1"/>
    </source>
</evidence>
<dbReference type="PANTHER" id="PTHR43798">
    <property type="entry name" value="MONOACYLGLYCEROL LIPASE"/>
    <property type="match status" value="1"/>
</dbReference>
<dbReference type="STRING" id="1123272.SAMN02745824_2821"/>
<dbReference type="GO" id="GO:0016020">
    <property type="term" value="C:membrane"/>
    <property type="evidence" value="ECO:0007669"/>
    <property type="project" value="TreeGrafter"/>
</dbReference>
<feature type="domain" description="AB hydrolase-1" evidence="1">
    <location>
        <begin position="30"/>
        <end position="228"/>
    </location>
</feature>